<dbReference type="Proteomes" id="UP000198211">
    <property type="component" value="Unassembled WGS sequence"/>
</dbReference>
<dbReference type="EMBL" id="NBNE01012909">
    <property type="protein sequence ID" value="OWY95455.1"/>
    <property type="molecule type" value="Genomic_DNA"/>
</dbReference>
<feature type="domain" description="DDE-1" evidence="1">
    <location>
        <begin position="52"/>
        <end position="125"/>
    </location>
</feature>
<proteinExistence type="predicted"/>
<protein>
    <recommendedName>
        <fullName evidence="1">DDE-1 domain-containing protein</fullName>
    </recommendedName>
</protein>
<evidence type="ECO:0000313" key="3">
    <source>
        <dbReference type="Proteomes" id="UP000198211"/>
    </source>
</evidence>
<evidence type="ECO:0000259" key="1">
    <source>
        <dbReference type="Pfam" id="PF03184"/>
    </source>
</evidence>
<name>A0A225UQT1_9STRA</name>
<dbReference type="OrthoDB" id="127176at2759"/>
<dbReference type="GO" id="GO:0003676">
    <property type="term" value="F:nucleic acid binding"/>
    <property type="evidence" value="ECO:0007669"/>
    <property type="project" value="InterPro"/>
</dbReference>
<dbReference type="InterPro" id="IPR004875">
    <property type="entry name" value="DDE_SF_endonuclease_dom"/>
</dbReference>
<comment type="caution">
    <text evidence="2">The sequence shown here is derived from an EMBL/GenBank/DDBJ whole genome shotgun (WGS) entry which is preliminary data.</text>
</comment>
<dbReference type="AlphaFoldDB" id="A0A225UQT1"/>
<gene>
    <name evidence="2" type="ORF">PHMEG_00034534</name>
</gene>
<dbReference type="Pfam" id="PF03184">
    <property type="entry name" value="DDE_1"/>
    <property type="match status" value="1"/>
</dbReference>
<organism evidence="2 3">
    <name type="scientific">Phytophthora megakarya</name>
    <dbReference type="NCBI Taxonomy" id="4795"/>
    <lineage>
        <taxon>Eukaryota</taxon>
        <taxon>Sar</taxon>
        <taxon>Stramenopiles</taxon>
        <taxon>Oomycota</taxon>
        <taxon>Peronosporomycetes</taxon>
        <taxon>Peronosporales</taxon>
        <taxon>Peronosporaceae</taxon>
        <taxon>Phytophthora</taxon>
    </lineage>
</organism>
<accession>A0A225UQT1</accession>
<evidence type="ECO:0000313" key="2">
    <source>
        <dbReference type="EMBL" id="OWY95455.1"/>
    </source>
</evidence>
<reference evidence="3" key="1">
    <citation type="submission" date="2017-03" db="EMBL/GenBank/DDBJ databases">
        <title>Phytopthora megakarya and P. palmivora, two closely related causual agents of cacao black pod achieved similar genome size and gene model numbers by different mechanisms.</title>
        <authorList>
            <person name="Ali S."/>
            <person name="Shao J."/>
            <person name="Larry D.J."/>
            <person name="Kronmiller B."/>
            <person name="Shen D."/>
            <person name="Strem M.D."/>
            <person name="Melnick R.L."/>
            <person name="Guiltinan M.J."/>
            <person name="Tyler B.M."/>
            <person name="Meinhardt L.W."/>
            <person name="Bailey B.A."/>
        </authorList>
    </citation>
    <scope>NUCLEOTIDE SEQUENCE [LARGE SCALE GENOMIC DNA]</scope>
    <source>
        <strain evidence="3">zdho120</strain>
    </source>
</reference>
<sequence length="143" mass="16423">MEKPRRQNHYTVEQRREVLEREYMKTEQGAWREMYLSDISSPQTCSCDYANEIDAASVLLLDNFDSHVSEAGQNIVADETSAMVCPVPANSTSVSQVLDMEVMGPLKKKLRTEWLREKVSTTKHQTIASWSSYAYYRVGSHLR</sequence>
<keyword evidence="3" id="KW-1185">Reference proteome</keyword>